<feature type="compositionally biased region" description="Basic and acidic residues" evidence="1">
    <location>
        <begin position="291"/>
        <end position="302"/>
    </location>
</feature>
<feature type="region of interest" description="Disordered" evidence="1">
    <location>
        <begin position="135"/>
        <end position="302"/>
    </location>
</feature>
<feature type="compositionally biased region" description="Polar residues" evidence="1">
    <location>
        <begin position="188"/>
        <end position="205"/>
    </location>
</feature>
<name>A0ABN0X1Y3_9LACT</name>
<dbReference type="RefSeq" id="WP_343753215.1">
    <property type="nucleotide sequence ID" value="NZ_BAAACW010000019.1"/>
</dbReference>
<accession>A0ABN0X1Y3</accession>
<organism evidence="2 3">
    <name type="scientific">Alkalibacterium iburiense</name>
    <dbReference type="NCBI Taxonomy" id="290589"/>
    <lineage>
        <taxon>Bacteria</taxon>
        <taxon>Bacillati</taxon>
        <taxon>Bacillota</taxon>
        <taxon>Bacilli</taxon>
        <taxon>Lactobacillales</taxon>
        <taxon>Carnobacteriaceae</taxon>
        <taxon>Alkalibacterium</taxon>
    </lineage>
</organism>
<protein>
    <recommendedName>
        <fullName evidence="4">General stress protein 17M-like domain-containing protein</fullName>
    </recommendedName>
</protein>
<dbReference type="EMBL" id="BAAACW010000019">
    <property type="protein sequence ID" value="GAA0353071.1"/>
    <property type="molecule type" value="Genomic_DNA"/>
</dbReference>
<evidence type="ECO:0000313" key="2">
    <source>
        <dbReference type="EMBL" id="GAA0353071.1"/>
    </source>
</evidence>
<proteinExistence type="predicted"/>
<feature type="compositionally biased region" description="Acidic residues" evidence="1">
    <location>
        <begin position="275"/>
        <end position="284"/>
    </location>
</feature>
<feature type="compositionally biased region" description="Basic and acidic residues" evidence="1">
    <location>
        <begin position="258"/>
        <end position="274"/>
    </location>
</feature>
<gene>
    <name evidence="2" type="ORF">GCM10008932_02640</name>
</gene>
<evidence type="ECO:0000313" key="3">
    <source>
        <dbReference type="Proteomes" id="UP001501166"/>
    </source>
</evidence>
<dbReference type="Proteomes" id="UP001501166">
    <property type="component" value="Unassembled WGS sequence"/>
</dbReference>
<feature type="compositionally biased region" description="Acidic residues" evidence="1">
    <location>
        <begin position="223"/>
        <end position="239"/>
    </location>
</feature>
<feature type="compositionally biased region" description="Basic and acidic residues" evidence="1">
    <location>
        <begin position="135"/>
        <end position="147"/>
    </location>
</feature>
<evidence type="ECO:0000256" key="1">
    <source>
        <dbReference type="SAM" id="MobiDB-lite"/>
    </source>
</evidence>
<reference evidence="2 3" key="1">
    <citation type="journal article" date="2019" name="Int. J. Syst. Evol. Microbiol.">
        <title>The Global Catalogue of Microorganisms (GCM) 10K type strain sequencing project: providing services to taxonomists for standard genome sequencing and annotation.</title>
        <authorList>
            <consortium name="The Broad Institute Genomics Platform"/>
            <consortium name="The Broad Institute Genome Sequencing Center for Infectious Disease"/>
            <person name="Wu L."/>
            <person name="Ma J."/>
        </authorList>
    </citation>
    <scope>NUCLEOTIDE SEQUENCE [LARGE SCALE GENOMIC DNA]</scope>
    <source>
        <strain evidence="2 3">JCM 12662</strain>
    </source>
</reference>
<evidence type="ECO:0008006" key="4">
    <source>
        <dbReference type="Google" id="ProtNLM"/>
    </source>
</evidence>
<keyword evidence="3" id="KW-1185">Reference proteome</keyword>
<sequence length="302" mass="34309">MDRHILGTFRDESDVINEVNRLINDEGYSPEELMVVIDNDHDYEEKLHTLKQVEINEIDVGESVWDRIKDTFSFGSYNTKEDSQTLEQYGVPQERSEDFMDALKDGEIILLANTDAPANNELSQVNNEVVEEDERMINMDKNNKPIDEVNTEEEEAIQSNESDNEDKEKPSNVNTSETDEENMVESIDPSQAENTRSEENASVTKNNQASDEEQESQSNEESQWTDEEEEPDLTGEEETVDKGETEHNYGNTVAEGVVKPEVKSPLNTDDKDEKDPSEESEAPESDAQYPESHEDAGMKSEE</sequence>
<comment type="caution">
    <text evidence="2">The sequence shown here is derived from an EMBL/GenBank/DDBJ whole genome shotgun (WGS) entry which is preliminary data.</text>
</comment>